<name>A0A9C6U957_FRAOC</name>
<dbReference type="RefSeq" id="XP_052126067.1">
    <property type="nucleotide sequence ID" value="XM_052270107.1"/>
</dbReference>
<evidence type="ECO:0000256" key="1">
    <source>
        <dbReference type="SAM" id="MobiDB-lite"/>
    </source>
</evidence>
<sequence length="343" mass="34752">MGVSSVCVLLLAAAASRVASAPVLDPSATGAEVPVEVPIEVPVECVPTREDPDVVLCRLVRGPEGPGRAPRRLLGRIGFLTGLHLGGAISSSGSLSASHSLNVFGKVMNTALSVSYGPNGYYQAPGGLGGGRPPLNPINPGFGGFADDPNAGAAPAPAASSPSTSASAAASSPSTSASATASSPNPDKGGEASAVLAGTISRDATRPGIARLEADEDDGVTPQNRLPVAEDIQPARTQDAEPAPVQEEVDEGGADSSEDTVGEEPLPGPPPPPVPASSGIQLSSQRSAQLEAVARVRAAPGADEQRRLFLQHHNKHVAAFNQHYAQYHGDVSKVAVFSRTRSS</sequence>
<proteinExistence type="predicted"/>
<feature type="chain" id="PRO_5038976631" evidence="2">
    <location>
        <begin position="21"/>
        <end position="343"/>
    </location>
</feature>
<feature type="region of interest" description="Disordered" evidence="1">
    <location>
        <begin position="229"/>
        <end position="298"/>
    </location>
</feature>
<keyword evidence="3" id="KW-1185">Reference proteome</keyword>
<evidence type="ECO:0000256" key="2">
    <source>
        <dbReference type="SAM" id="SignalP"/>
    </source>
</evidence>
<dbReference type="KEGG" id="foc:113205387"/>
<keyword evidence="2" id="KW-0732">Signal</keyword>
<feature type="signal peptide" evidence="2">
    <location>
        <begin position="1"/>
        <end position="20"/>
    </location>
</feature>
<feature type="compositionally biased region" description="Low complexity" evidence="1">
    <location>
        <begin position="153"/>
        <end position="184"/>
    </location>
</feature>
<reference evidence="4" key="1">
    <citation type="submission" date="2025-08" db="UniProtKB">
        <authorList>
            <consortium name="RefSeq"/>
        </authorList>
    </citation>
    <scope>IDENTIFICATION</scope>
    <source>
        <tissue evidence="4">Whole organism</tissue>
    </source>
</reference>
<protein>
    <submittedName>
        <fullName evidence="4">Polyhomeotic-like protein 1</fullName>
    </submittedName>
</protein>
<dbReference type="Proteomes" id="UP000504606">
    <property type="component" value="Unplaced"/>
</dbReference>
<gene>
    <name evidence="4" type="primary">LOC113205387</name>
</gene>
<evidence type="ECO:0000313" key="4">
    <source>
        <dbReference type="RefSeq" id="XP_052126067.1"/>
    </source>
</evidence>
<feature type="compositionally biased region" description="Pro residues" evidence="1">
    <location>
        <begin position="266"/>
        <end position="275"/>
    </location>
</feature>
<dbReference type="AlphaFoldDB" id="A0A9C6U957"/>
<organism evidence="3 4">
    <name type="scientific">Frankliniella occidentalis</name>
    <name type="common">Western flower thrips</name>
    <name type="synonym">Euthrips occidentalis</name>
    <dbReference type="NCBI Taxonomy" id="133901"/>
    <lineage>
        <taxon>Eukaryota</taxon>
        <taxon>Metazoa</taxon>
        <taxon>Ecdysozoa</taxon>
        <taxon>Arthropoda</taxon>
        <taxon>Hexapoda</taxon>
        <taxon>Insecta</taxon>
        <taxon>Pterygota</taxon>
        <taxon>Neoptera</taxon>
        <taxon>Paraneoptera</taxon>
        <taxon>Thysanoptera</taxon>
        <taxon>Terebrantia</taxon>
        <taxon>Thripoidea</taxon>
        <taxon>Thripidae</taxon>
        <taxon>Frankliniella</taxon>
    </lineage>
</organism>
<feature type="compositionally biased region" description="Polar residues" evidence="1">
    <location>
        <begin position="278"/>
        <end position="288"/>
    </location>
</feature>
<accession>A0A9C6U957</accession>
<feature type="region of interest" description="Disordered" evidence="1">
    <location>
        <begin position="132"/>
        <end position="192"/>
    </location>
</feature>
<dbReference type="GeneID" id="113205387"/>
<evidence type="ECO:0000313" key="3">
    <source>
        <dbReference type="Proteomes" id="UP000504606"/>
    </source>
</evidence>
<feature type="compositionally biased region" description="Acidic residues" evidence="1">
    <location>
        <begin position="247"/>
        <end position="262"/>
    </location>
</feature>